<evidence type="ECO:0000259" key="1">
    <source>
        <dbReference type="Pfam" id="PF03795"/>
    </source>
</evidence>
<dbReference type="OrthoDB" id="5519740at2759"/>
<evidence type="ECO:0000313" key="3">
    <source>
        <dbReference type="Proteomes" id="UP000813824"/>
    </source>
</evidence>
<dbReference type="PANTHER" id="PTHR33606:SF3">
    <property type="entry name" value="PROTEIN YCII"/>
    <property type="match status" value="1"/>
</dbReference>
<evidence type="ECO:0000313" key="2">
    <source>
        <dbReference type="EMBL" id="KAH8103560.1"/>
    </source>
</evidence>
<dbReference type="Pfam" id="PF03795">
    <property type="entry name" value="YCII"/>
    <property type="match status" value="1"/>
</dbReference>
<organism evidence="2 3">
    <name type="scientific">Cristinia sonorae</name>
    <dbReference type="NCBI Taxonomy" id="1940300"/>
    <lineage>
        <taxon>Eukaryota</taxon>
        <taxon>Fungi</taxon>
        <taxon>Dikarya</taxon>
        <taxon>Basidiomycota</taxon>
        <taxon>Agaricomycotina</taxon>
        <taxon>Agaricomycetes</taxon>
        <taxon>Agaricomycetidae</taxon>
        <taxon>Agaricales</taxon>
        <taxon>Pleurotineae</taxon>
        <taxon>Stephanosporaceae</taxon>
        <taxon>Cristinia</taxon>
    </lineage>
</organism>
<comment type="caution">
    <text evidence="2">The sequence shown here is derived from an EMBL/GenBank/DDBJ whole genome shotgun (WGS) entry which is preliminary data.</text>
</comment>
<dbReference type="InterPro" id="IPR051807">
    <property type="entry name" value="Sec-metab_biosynth-assoc"/>
</dbReference>
<dbReference type="Gene3D" id="3.30.70.1060">
    <property type="entry name" value="Dimeric alpha+beta barrel"/>
    <property type="match status" value="1"/>
</dbReference>
<dbReference type="AlphaFoldDB" id="A0A8K0UUI3"/>
<proteinExistence type="predicted"/>
<reference evidence="2" key="1">
    <citation type="journal article" date="2021" name="New Phytol.">
        <title>Evolutionary innovations through gain and loss of genes in the ectomycorrhizal Boletales.</title>
        <authorList>
            <person name="Wu G."/>
            <person name="Miyauchi S."/>
            <person name="Morin E."/>
            <person name="Kuo A."/>
            <person name="Drula E."/>
            <person name="Varga T."/>
            <person name="Kohler A."/>
            <person name="Feng B."/>
            <person name="Cao Y."/>
            <person name="Lipzen A."/>
            <person name="Daum C."/>
            <person name="Hundley H."/>
            <person name="Pangilinan J."/>
            <person name="Johnson J."/>
            <person name="Barry K."/>
            <person name="LaButti K."/>
            <person name="Ng V."/>
            <person name="Ahrendt S."/>
            <person name="Min B."/>
            <person name="Choi I.G."/>
            <person name="Park H."/>
            <person name="Plett J.M."/>
            <person name="Magnuson J."/>
            <person name="Spatafora J.W."/>
            <person name="Nagy L.G."/>
            <person name="Henrissat B."/>
            <person name="Grigoriev I.V."/>
            <person name="Yang Z.L."/>
            <person name="Xu J."/>
            <person name="Martin F.M."/>
        </authorList>
    </citation>
    <scope>NUCLEOTIDE SEQUENCE</scope>
    <source>
        <strain evidence="2">KKN 215</strain>
    </source>
</reference>
<dbReference type="InterPro" id="IPR011008">
    <property type="entry name" value="Dimeric_a/b-barrel"/>
</dbReference>
<keyword evidence="3" id="KW-1185">Reference proteome</keyword>
<dbReference type="Proteomes" id="UP000813824">
    <property type="component" value="Unassembled WGS sequence"/>
</dbReference>
<dbReference type="InterPro" id="IPR005545">
    <property type="entry name" value="YCII"/>
</dbReference>
<dbReference type="EMBL" id="JAEVFJ010000007">
    <property type="protein sequence ID" value="KAH8103560.1"/>
    <property type="molecule type" value="Genomic_DNA"/>
</dbReference>
<sequence>MFALRINSRRCISPLKHTTSQLSTRTMSTAPAKHQFIVWAPDYTDPEAFDRRLAVRAAHLQNAFELIKNGVIKTGGAMMSPDTYLTENKKFVGSAMIVEAESIEAVRKQVESDIYWSSNVWDKEKLTILPFFAPPPPKA</sequence>
<feature type="domain" description="YCII-related" evidence="1">
    <location>
        <begin position="43"/>
        <end position="122"/>
    </location>
</feature>
<accession>A0A8K0UUI3</accession>
<dbReference type="SUPFAM" id="SSF54909">
    <property type="entry name" value="Dimeric alpha+beta barrel"/>
    <property type="match status" value="1"/>
</dbReference>
<protein>
    <recommendedName>
        <fullName evidence="1">YCII-related domain-containing protein</fullName>
    </recommendedName>
</protein>
<name>A0A8K0UUI3_9AGAR</name>
<gene>
    <name evidence="2" type="ORF">BXZ70DRAFT_739117</name>
</gene>
<dbReference type="PANTHER" id="PTHR33606">
    <property type="entry name" value="PROTEIN YCII"/>
    <property type="match status" value="1"/>
</dbReference>